<evidence type="ECO:0000313" key="3">
    <source>
        <dbReference type="EMBL" id="SKB00867.1"/>
    </source>
</evidence>
<evidence type="ECO:0000256" key="1">
    <source>
        <dbReference type="SAM" id="SignalP"/>
    </source>
</evidence>
<evidence type="ECO:0000259" key="2">
    <source>
        <dbReference type="Pfam" id="PF13088"/>
    </source>
</evidence>
<dbReference type="EMBL" id="FUYE01000011">
    <property type="protein sequence ID" value="SKB00867.1"/>
    <property type="molecule type" value="Genomic_DNA"/>
</dbReference>
<feature type="domain" description="Sialidase" evidence="2">
    <location>
        <begin position="235"/>
        <end position="361"/>
    </location>
</feature>
<feature type="chain" id="PRO_5012843450" evidence="1">
    <location>
        <begin position="20"/>
        <end position="398"/>
    </location>
</feature>
<evidence type="ECO:0000313" key="4">
    <source>
        <dbReference type="Proteomes" id="UP000190774"/>
    </source>
</evidence>
<organism evidence="3 4">
    <name type="scientific">Prosthecobacter debontii</name>
    <dbReference type="NCBI Taxonomy" id="48467"/>
    <lineage>
        <taxon>Bacteria</taxon>
        <taxon>Pseudomonadati</taxon>
        <taxon>Verrucomicrobiota</taxon>
        <taxon>Verrucomicrobiia</taxon>
        <taxon>Verrucomicrobiales</taxon>
        <taxon>Verrucomicrobiaceae</taxon>
        <taxon>Prosthecobacter</taxon>
    </lineage>
</organism>
<keyword evidence="1" id="KW-0732">Signal</keyword>
<dbReference type="InterPro" id="IPR011040">
    <property type="entry name" value="Sialidase"/>
</dbReference>
<dbReference type="Proteomes" id="UP000190774">
    <property type="component" value="Unassembled WGS sequence"/>
</dbReference>
<protein>
    <submittedName>
        <fullName evidence="3">BNR repeat-like domain-containing protein</fullName>
    </submittedName>
</protein>
<keyword evidence="4" id="KW-1185">Reference proteome</keyword>
<dbReference type="STRING" id="48467.SAMN02745166_03245"/>
<dbReference type="RefSeq" id="WP_176159476.1">
    <property type="nucleotide sequence ID" value="NZ_FUYE01000011.1"/>
</dbReference>
<proteinExistence type="predicted"/>
<reference evidence="4" key="1">
    <citation type="submission" date="2017-02" db="EMBL/GenBank/DDBJ databases">
        <authorList>
            <person name="Varghese N."/>
            <person name="Submissions S."/>
        </authorList>
    </citation>
    <scope>NUCLEOTIDE SEQUENCE [LARGE SCALE GENOMIC DNA]</scope>
    <source>
        <strain evidence="4">ATCC 700200</strain>
    </source>
</reference>
<feature type="signal peptide" evidence="1">
    <location>
        <begin position="1"/>
        <end position="19"/>
    </location>
</feature>
<dbReference type="CDD" id="cd15482">
    <property type="entry name" value="Sialidase_non-viral"/>
    <property type="match status" value="1"/>
</dbReference>
<dbReference type="PANTHER" id="PTHR43752">
    <property type="entry name" value="BNR/ASP-BOX REPEAT FAMILY PROTEIN"/>
    <property type="match status" value="1"/>
</dbReference>
<dbReference type="PANTHER" id="PTHR43752:SF2">
    <property type="entry name" value="BNR_ASP-BOX REPEAT FAMILY PROTEIN"/>
    <property type="match status" value="1"/>
</dbReference>
<dbReference type="Gene3D" id="2.120.10.10">
    <property type="match status" value="1"/>
</dbReference>
<dbReference type="InterPro" id="IPR036278">
    <property type="entry name" value="Sialidase_sf"/>
</dbReference>
<name>A0A1T4YGB9_9BACT</name>
<sequence length="398" mass="45325">MKSFLYLATVLLAVGVNHAADLPPMLDLPGVGQDPDRIDFQKLPVLKGDHGLVTHGDAQWKFRLHNYLAYHEGKYWCIWSHGPVIEDNPTQHVRFATSPDGLQWSDDHILMPSSPQKGFRYIARGLWVREGKLIAIASHDEAFDDRGRVHFFGKSLKLMAWEWQPQTQTWKELGVMMEDAINNFPPQKMPNGEYGMLRRDHERKVSMMFGGVTSPLDWKAVPLVAYQSEDGFRPEEPDWWSLPDGRLLGLFRDNSGSFRFYRALSSDHGRTWTNPEKTNFPDATSKFFGLRTSQGYYVLISNANPKQRNPLCLSTSEDGVTFTRMAALPIPQTLPADPKIQQPLRVGPVETFQYPHVVEQDGHLLIAFSRRKQTTEVIKVALAEVDALRSNKAPYPVR</sequence>
<dbReference type="AlphaFoldDB" id="A0A1T4YGB9"/>
<dbReference type="SUPFAM" id="SSF50939">
    <property type="entry name" value="Sialidases"/>
    <property type="match status" value="1"/>
</dbReference>
<dbReference type="Pfam" id="PF13088">
    <property type="entry name" value="BNR_2"/>
    <property type="match status" value="1"/>
</dbReference>
<accession>A0A1T4YGB9</accession>
<gene>
    <name evidence="3" type="ORF">SAMN02745166_03245</name>
</gene>